<gene>
    <name evidence="2" type="ORF">CEUR00632_LOCUS6845</name>
</gene>
<feature type="compositionally biased region" description="Polar residues" evidence="1">
    <location>
        <begin position="122"/>
        <end position="132"/>
    </location>
</feature>
<proteinExistence type="predicted"/>
<name>A0A7R9YTE5_9CHLO</name>
<organism evidence="2">
    <name type="scientific">Chlamydomonas euryale</name>
    <dbReference type="NCBI Taxonomy" id="1486919"/>
    <lineage>
        <taxon>Eukaryota</taxon>
        <taxon>Viridiplantae</taxon>
        <taxon>Chlorophyta</taxon>
        <taxon>core chlorophytes</taxon>
        <taxon>Chlorophyceae</taxon>
        <taxon>CS clade</taxon>
        <taxon>Chlamydomonadales</taxon>
        <taxon>Chlamydomonadaceae</taxon>
        <taxon>Chlamydomonas</taxon>
    </lineage>
</organism>
<dbReference type="EMBL" id="HBEC01014791">
    <property type="protein sequence ID" value="CAD8286807.1"/>
    <property type="molecule type" value="Transcribed_RNA"/>
</dbReference>
<reference evidence="2" key="1">
    <citation type="submission" date="2021-01" db="EMBL/GenBank/DDBJ databases">
        <authorList>
            <person name="Corre E."/>
            <person name="Pelletier E."/>
            <person name="Niang G."/>
            <person name="Scheremetjew M."/>
            <person name="Finn R."/>
            <person name="Kale V."/>
            <person name="Holt S."/>
            <person name="Cochrane G."/>
            <person name="Meng A."/>
            <person name="Brown T."/>
            <person name="Cohen L."/>
        </authorList>
    </citation>
    <scope>NUCLEOTIDE SEQUENCE</scope>
    <source>
        <strain evidence="2">CCMP219</strain>
    </source>
</reference>
<sequence>MSQPAKTAIFRGDNEELIDHLIFACHEHKANRPLEGFGRELVPFFAPGEELGPLPTADGRRYQSCGSPPSSRPAKAKNGRTARKSNGRCSPSSEELAPVQVKAPTQPKAVPVKTPAHRPNKNHGSQTSSMGSSPRIAACPAFFSSPKPDAIPMPTVGFLNKAATIAGPHCMPADMQQVPRMTLSSAAA</sequence>
<evidence type="ECO:0000313" key="2">
    <source>
        <dbReference type="EMBL" id="CAD8286807.1"/>
    </source>
</evidence>
<protein>
    <submittedName>
        <fullName evidence="2">Uncharacterized protein</fullName>
    </submittedName>
</protein>
<feature type="compositionally biased region" description="Basic residues" evidence="1">
    <location>
        <begin position="74"/>
        <end position="86"/>
    </location>
</feature>
<dbReference type="AlphaFoldDB" id="A0A7R9YTE5"/>
<accession>A0A7R9YTE5</accession>
<evidence type="ECO:0000256" key="1">
    <source>
        <dbReference type="SAM" id="MobiDB-lite"/>
    </source>
</evidence>
<feature type="region of interest" description="Disordered" evidence="1">
    <location>
        <begin position="52"/>
        <end position="134"/>
    </location>
</feature>